<comment type="caution">
    <text evidence="7">The sequence shown here is derived from an EMBL/GenBank/DDBJ whole genome shotgun (WGS) entry which is preliminary data.</text>
</comment>
<dbReference type="AlphaFoldDB" id="A0A6H3NPX0"/>
<name>A0A6H3NPX0_9LEPT</name>
<evidence type="ECO:0000256" key="1">
    <source>
        <dbReference type="ARBA" id="ARBA00004141"/>
    </source>
</evidence>
<accession>A0A6H3NPX0</accession>
<protein>
    <submittedName>
        <fullName evidence="7">NINE protein</fullName>
    </submittedName>
</protein>
<keyword evidence="2 5" id="KW-0812">Transmembrane</keyword>
<feature type="domain" description="TM2" evidence="6">
    <location>
        <begin position="2"/>
        <end position="44"/>
    </location>
</feature>
<evidence type="ECO:0000313" key="8">
    <source>
        <dbReference type="Proteomes" id="UP000297649"/>
    </source>
</evidence>
<feature type="transmembrane region" description="Helical" evidence="5">
    <location>
        <begin position="5"/>
        <end position="24"/>
    </location>
</feature>
<feature type="transmembrane region" description="Helical" evidence="5">
    <location>
        <begin position="59"/>
        <end position="80"/>
    </location>
</feature>
<feature type="transmembrane region" description="Helical" evidence="5">
    <location>
        <begin position="30"/>
        <end position="47"/>
    </location>
</feature>
<keyword evidence="8" id="KW-1185">Reference proteome</keyword>
<keyword evidence="3 5" id="KW-1133">Transmembrane helix</keyword>
<dbReference type="RefSeq" id="WP_135781507.1">
    <property type="nucleotide sequence ID" value="NZ_RQHU01000022.1"/>
</dbReference>
<dbReference type="EMBL" id="RQHU01000022">
    <property type="protein sequence ID" value="TGN11599.1"/>
    <property type="molecule type" value="Genomic_DNA"/>
</dbReference>
<organism evidence="7 8">
    <name type="scientific">Leptospira bandrabouensis</name>
    <dbReference type="NCBI Taxonomy" id="2484903"/>
    <lineage>
        <taxon>Bacteria</taxon>
        <taxon>Pseudomonadati</taxon>
        <taxon>Spirochaetota</taxon>
        <taxon>Spirochaetia</taxon>
        <taxon>Leptospirales</taxon>
        <taxon>Leptospiraceae</taxon>
        <taxon>Leptospira</taxon>
    </lineage>
</organism>
<evidence type="ECO:0000256" key="4">
    <source>
        <dbReference type="ARBA" id="ARBA00023136"/>
    </source>
</evidence>
<evidence type="ECO:0000256" key="5">
    <source>
        <dbReference type="SAM" id="Phobius"/>
    </source>
</evidence>
<evidence type="ECO:0000313" key="7">
    <source>
        <dbReference type="EMBL" id="TGN11599.1"/>
    </source>
</evidence>
<dbReference type="GO" id="GO:0016020">
    <property type="term" value="C:membrane"/>
    <property type="evidence" value="ECO:0007669"/>
    <property type="project" value="UniProtKB-SubCell"/>
</dbReference>
<sequence>MKSKFIAYLGLFFFGFIGIHQFYLNKILRGFSYPISLVFFILTISVSSQQGDSHIVTKLIGSVSLVFFVCSLLYDFFTLWEQVNFVNKVKPEKEEDLFDGYLNQLGKEIEDLRFFEADSSWDTEKLSSFNLKVKTINDIFACFQSRMEFSIGIFKLNIIIEKYNIYWISLFYPKNNELLEMKDILGCELGFEISSRYFQFVLRNGNECKARFGLGSNTHASEILLRIRQYIKLTELYNSFSLIFEEIIIKNISYFSTTKLALDFAKYENNDFSKIGKAFREEGERKDREAVAIEAEKEHRRKLANGYKYIEVQVECLDCGGGGFCPRCGRTGKCNYCKNTGNDPQGGSCSDCHGLGHCYECNGKGICPRCSGKGKVTQMDYVKI</sequence>
<comment type="subcellular location">
    <subcellularLocation>
        <location evidence="1">Membrane</location>
        <topology evidence="1">Multi-pass membrane protein</topology>
    </subcellularLocation>
</comment>
<evidence type="ECO:0000256" key="2">
    <source>
        <dbReference type="ARBA" id="ARBA00022692"/>
    </source>
</evidence>
<dbReference type="InterPro" id="IPR007829">
    <property type="entry name" value="TM2"/>
</dbReference>
<reference evidence="7" key="1">
    <citation type="journal article" date="2019" name="PLoS Negl. Trop. Dis.">
        <title>Revisiting the worldwide diversity of Leptospira species in the environment.</title>
        <authorList>
            <person name="Vincent A.T."/>
            <person name="Schiettekatte O."/>
            <person name="Bourhy P."/>
            <person name="Veyrier F.J."/>
            <person name="Picardeau M."/>
        </authorList>
    </citation>
    <scope>NUCLEOTIDE SEQUENCE [LARGE SCALE GENOMIC DNA]</scope>
    <source>
        <strain evidence="7">201601109</strain>
    </source>
</reference>
<proteinExistence type="predicted"/>
<evidence type="ECO:0000256" key="3">
    <source>
        <dbReference type="ARBA" id="ARBA00022989"/>
    </source>
</evidence>
<dbReference type="Pfam" id="PF05154">
    <property type="entry name" value="TM2"/>
    <property type="match status" value="1"/>
</dbReference>
<dbReference type="Proteomes" id="UP000297649">
    <property type="component" value="Unassembled WGS sequence"/>
</dbReference>
<evidence type="ECO:0000259" key="6">
    <source>
        <dbReference type="Pfam" id="PF05154"/>
    </source>
</evidence>
<keyword evidence="4 5" id="KW-0472">Membrane</keyword>
<gene>
    <name evidence="7" type="ORF">EHR08_17045</name>
</gene>